<evidence type="ECO:0008006" key="4">
    <source>
        <dbReference type="Google" id="ProtNLM"/>
    </source>
</evidence>
<organism evidence="2 3">
    <name type="scientific">Gordonia defluvii</name>
    <dbReference type="NCBI Taxonomy" id="283718"/>
    <lineage>
        <taxon>Bacteria</taxon>
        <taxon>Bacillati</taxon>
        <taxon>Actinomycetota</taxon>
        <taxon>Actinomycetes</taxon>
        <taxon>Mycobacteriales</taxon>
        <taxon>Gordoniaceae</taxon>
        <taxon>Gordonia</taxon>
    </lineage>
</organism>
<comment type="caution">
    <text evidence="2">The sequence shown here is derived from an EMBL/GenBank/DDBJ whole genome shotgun (WGS) entry which is preliminary data.</text>
</comment>
<gene>
    <name evidence="2" type="ORF">GCM10010528_14160</name>
</gene>
<dbReference type="EMBL" id="BAAAVS010000021">
    <property type="protein sequence ID" value="GAA3034486.1"/>
    <property type="molecule type" value="Genomic_DNA"/>
</dbReference>
<evidence type="ECO:0000256" key="1">
    <source>
        <dbReference type="SAM" id="MobiDB-lite"/>
    </source>
</evidence>
<feature type="compositionally biased region" description="Low complexity" evidence="1">
    <location>
        <begin position="38"/>
        <end position="51"/>
    </location>
</feature>
<dbReference type="RefSeq" id="WP_290707090.1">
    <property type="nucleotide sequence ID" value="NZ_BAAAVS010000021.1"/>
</dbReference>
<dbReference type="PROSITE" id="PS51257">
    <property type="entry name" value="PROKAR_LIPOPROTEIN"/>
    <property type="match status" value="1"/>
</dbReference>
<evidence type="ECO:0000313" key="2">
    <source>
        <dbReference type="EMBL" id="GAA3034486.1"/>
    </source>
</evidence>
<name>A0ABP6L718_9ACTN</name>
<reference evidence="3" key="1">
    <citation type="journal article" date="2019" name="Int. J. Syst. Evol. Microbiol.">
        <title>The Global Catalogue of Microorganisms (GCM) 10K type strain sequencing project: providing services to taxonomists for standard genome sequencing and annotation.</title>
        <authorList>
            <consortium name="The Broad Institute Genomics Platform"/>
            <consortium name="The Broad Institute Genome Sequencing Center for Infectious Disease"/>
            <person name="Wu L."/>
            <person name="Ma J."/>
        </authorList>
    </citation>
    <scope>NUCLEOTIDE SEQUENCE [LARGE SCALE GENOMIC DNA]</scope>
    <source>
        <strain evidence="3">JCM 14234</strain>
    </source>
</reference>
<sequence>MRRWSGIVPMVVCAVMVVTGCGARDRAERRATAPPPARSSTAPATTNRPAAAPIVVNTDGLQAEITPGAMAKWAADVSHGQEAAVVAKCWTIAPQYIAERYFAEPATVATIFAQRPVSGQAGVAWGRYESAYAHVPWSEAKSGYPCPRIRLNAAQQIYPDDFVAHIARRFILRAQGRPINPADTAASYPLECTVVRGPIANVERGDVQLITVTREDLPHGDIRWIVQAGLLTMRMALEPGVVCVQAAA</sequence>
<evidence type="ECO:0000313" key="3">
    <source>
        <dbReference type="Proteomes" id="UP001501035"/>
    </source>
</evidence>
<accession>A0ABP6L718</accession>
<keyword evidence="3" id="KW-1185">Reference proteome</keyword>
<dbReference type="Proteomes" id="UP001501035">
    <property type="component" value="Unassembled WGS sequence"/>
</dbReference>
<proteinExistence type="predicted"/>
<feature type="region of interest" description="Disordered" evidence="1">
    <location>
        <begin position="25"/>
        <end position="51"/>
    </location>
</feature>
<protein>
    <recommendedName>
        <fullName evidence="4">Sensor domain-containing protein</fullName>
    </recommendedName>
</protein>